<evidence type="ECO:0000313" key="3">
    <source>
        <dbReference type="Proteomes" id="UP000184699"/>
    </source>
</evidence>
<feature type="domain" description="N-acetyltransferase" evidence="1">
    <location>
        <begin position="36"/>
        <end position="208"/>
    </location>
</feature>
<dbReference type="InterPro" id="IPR000182">
    <property type="entry name" value="GNAT_dom"/>
</dbReference>
<name>A0A1N6ER42_9MICO</name>
<keyword evidence="2" id="KW-0808">Transferase</keyword>
<gene>
    <name evidence="2" type="ORF">SAMN05443544_1389</name>
</gene>
<dbReference type="PANTHER" id="PTHR43610">
    <property type="entry name" value="BLL6696 PROTEIN"/>
    <property type="match status" value="1"/>
</dbReference>
<sequence>MTNVSPARHVLVTVGCETVTVTATRPADSDLVGRFIRLSPFDVADIPELHRALCRPEVYAGGYGGGPDGLPADADAYDAFARSYYSAGESAMPWTVRLRGGPDDGRVVGATKLADFDLENESAHIGWTAYDPGVWGTAVNPEVKLLLLDLAFRSGFGRVKIQADAINTRSRAAIERLGASLDGVLRRHKRRADGSWRDSAVYSVIIDEWPEVRAGLEARLAEHADRPVEVRERS</sequence>
<dbReference type="GO" id="GO:0016747">
    <property type="term" value="F:acyltransferase activity, transferring groups other than amino-acyl groups"/>
    <property type="evidence" value="ECO:0007669"/>
    <property type="project" value="InterPro"/>
</dbReference>
<keyword evidence="3" id="KW-1185">Reference proteome</keyword>
<dbReference type="PANTHER" id="PTHR43610:SF1">
    <property type="entry name" value="N-ACETYLTRANSFERASE DOMAIN-CONTAINING PROTEIN"/>
    <property type="match status" value="1"/>
</dbReference>
<dbReference type="EMBL" id="FSRJ01000002">
    <property type="protein sequence ID" value="SIN85559.1"/>
    <property type="molecule type" value="Genomic_DNA"/>
</dbReference>
<dbReference type="STRING" id="232089.SAMN05443544_1389"/>
<evidence type="ECO:0000259" key="1">
    <source>
        <dbReference type="PROSITE" id="PS51186"/>
    </source>
</evidence>
<dbReference type="SUPFAM" id="SSF55729">
    <property type="entry name" value="Acyl-CoA N-acyltransferases (Nat)"/>
    <property type="match status" value="1"/>
</dbReference>
<dbReference type="Pfam" id="PF13302">
    <property type="entry name" value="Acetyltransf_3"/>
    <property type="match status" value="1"/>
</dbReference>
<reference evidence="3" key="1">
    <citation type="submission" date="2016-11" db="EMBL/GenBank/DDBJ databases">
        <authorList>
            <person name="Varghese N."/>
            <person name="Submissions S."/>
        </authorList>
    </citation>
    <scope>NUCLEOTIDE SEQUENCE [LARGE SCALE GENOMIC DNA]</scope>
    <source>
        <strain evidence="3">DSM 8595</strain>
    </source>
</reference>
<dbReference type="Proteomes" id="UP000184699">
    <property type="component" value="Unassembled WGS sequence"/>
</dbReference>
<proteinExistence type="predicted"/>
<dbReference type="PROSITE" id="PS51186">
    <property type="entry name" value="GNAT"/>
    <property type="match status" value="1"/>
</dbReference>
<dbReference type="AlphaFoldDB" id="A0A1N6ER42"/>
<organism evidence="2 3">
    <name type="scientific">Agromyces cerinus subsp. cerinus</name>
    <dbReference type="NCBI Taxonomy" id="232089"/>
    <lineage>
        <taxon>Bacteria</taxon>
        <taxon>Bacillati</taxon>
        <taxon>Actinomycetota</taxon>
        <taxon>Actinomycetes</taxon>
        <taxon>Micrococcales</taxon>
        <taxon>Microbacteriaceae</taxon>
        <taxon>Agromyces</taxon>
    </lineage>
</organism>
<dbReference type="InterPro" id="IPR016181">
    <property type="entry name" value="Acyl_CoA_acyltransferase"/>
</dbReference>
<evidence type="ECO:0000313" key="2">
    <source>
        <dbReference type="EMBL" id="SIN85559.1"/>
    </source>
</evidence>
<protein>
    <submittedName>
        <fullName evidence="2">Protein N-acetyltransferase, RimJ/RimL family</fullName>
    </submittedName>
</protein>
<accession>A0A1N6ER42</accession>
<dbReference type="Gene3D" id="3.40.630.30">
    <property type="match status" value="1"/>
</dbReference>